<evidence type="ECO:0000313" key="2">
    <source>
        <dbReference type="EMBL" id="OGL86805.1"/>
    </source>
</evidence>
<dbReference type="AlphaFoldDB" id="A0A1F7V8S1"/>
<reference evidence="2 3" key="1">
    <citation type="journal article" date="2016" name="Nat. Commun.">
        <title>Thousands of microbial genomes shed light on interconnected biogeochemical processes in an aquifer system.</title>
        <authorList>
            <person name="Anantharaman K."/>
            <person name="Brown C.T."/>
            <person name="Hug L.A."/>
            <person name="Sharon I."/>
            <person name="Castelle C.J."/>
            <person name="Probst A.J."/>
            <person name="Thomas B.C."/>
            <person name="Singh A."/>
            <person name="Wilkins M.J."/>
            <person name="Karaoz U."/>
            <person name="Brodie E.L."/>
            <person name="Williams K.H."/>
            <person name="Hubbard S.S."/>
            <person name="Banfield J.F."/>
        </authorList>
    </citation>
    <scope>NUCLEOTIDE SEQUENCE [LARGE SCALE GENOMIC DNA]</scope>
</reference>
<feature type="signal peptide" evidence="1">
    <location>
        <begin position="1"/>
        <end position="23"/>
    </location>
</feature>
<feature type="chain" id="PRO_5009533220" description="TNFR-Cys domain-containing protein" evidence="1">
    <location>
        <begin position="24"/>
        <end position="403"/>
    </location>
</feature>
<organism evidence="2 3">
    <name type="scientific">Candidatus Uhrbacteria bacterium RIFCSPLOWO2_02_FULL_48_18</name>
    <dbReference type="NCBI Taxonomy" id="1802408"/>
    <lineage>
        <taxon>Bacteria</taxon>
        <taxon>Candidatus Uhriibacteriota</taxon>
    </lineage>
</organism>
<gene>
    <name evidence="2" type="ORF">A3I41_04480</name>
</gene>
<keyword evidence="1" id="KW-0732">Signal</keyword>
<evidence type="ECO:0000256" key="1">
    <source>
        <dbReference type="SAM" id="SignalP"/>
    </source>
</evidence>
<name>A0A1F7V8S1_9BACT</name>
<evidence type="ECO:0000313" key="3">
    <source>
        <dbReference type="Proteomes" id="UP000176593"/>
    </source>
</evidence>
<accession>A0A1F7V8S1</accession>
<sequence>MRNIRFVPIVLSILFVFPFVAFAVGSGGGGGGGGGGSPSCSSDTFDCSSWSACTLAGTQSRTCSKTNDCATVNDPEPGTTQSCTPECTEDTWECSGWSPCFSNGTQSRKCSKTKDCSLTDTPSPITSQVCKPACQKDVWSCGAFGSCFAEGKQSRVCSMTFDCENDNAASPSESQSCTPECTEDTWNCKPYGACDVRGNQSRVCSMTKDCPGVVTNKPVTATRCDHVQCNQKTMRDRVYCRLNLAPEGVKRDNEIEFLPEACRPFSGHDREECLEYYKDYWPCWKEKTFGGRISCAKDVLKLGKDDLKTQKTACGSDKECLEELKEHSYHLIVFRFYDLEQRAENWILEGVSMEKTADFVTTVIENKIAFLKATTSQERKAVIEKMRADWNAHAAYARTILKR</sequence>
<evidence type="ECO:0008006" key="4">
    <source>
        <dbReference type="Google" id="ProtNLM"/>
    </source>
</evidence>
<proteinExistence type="predicted"/>
<dbReference type="Proteomes" id="UP000176593">
    <property type="component" value="Unassembled WGS sequence"/>
</dbReference>
<protein>
    <recommendedName>
        <fullName evidence="4">TNFR-Cys domain-containing protein</fullName>
    </recommendedName>
</protein>
<dbReference type="EMBL" id="MGEQ01000005">
    <property type="protein sequence ID" value="OGL86805.1"/>
    <property type="molecule type" value="Genomic_DNA"/>
</dbReference>
<comment type="caution">
    <text evidence="2">The sequence shown here is derived from an EMBL/GenBank/DDBJ whole genome shotgun (WGS) entry which is preliminary data.</text>
</comment>